<feature type="transmembrane region" description="Helical" evidence="5">
    <location>
        <begin position="296"/>
        <end position="321"/>
    </location>
</feature>
<feature type="transmembrane region" description="Helical" evidence="5">
    <location>
        <begin position="49"/>
        <end position="75"/>
    </location>
</feature>
<dbReference type="Proteomes" id="UP000316500">
    <property type="component" value="Unassembled WGS sequence"/>
</dbReference>
<feature type="transmembrane region" description="Helical" evidence="5">
    <location>
        <begin position="262"/>
        <end position="284"/>
    </location>
</feature>
<feature type="transmembrane region" description="Helical" evidence="5">
    <location>
        <begin position="401"/>
        <end position="420"/>
    </location>
</feature>
<evidence type="ECO:0000256" key="2">
    <source>
        <dbReference type="ARBA" id="ARBA00022692"/>
    </source>
</evidence>
<dbReference type="RefSeq" id="WP_144653057.1">
    <property type="nucleotide sequence ID" value="NZ_VNFK01000024.1"/>
</dbReference>
<dbReference type="EMBL" id="VNFK01000024">
    <property type="protein sequence ID" value="TVU58478.1"/>
    <property type="molecule type" value="Genomic_DNA"/>
</dbReference>
<feature type="transmembrane region" description="Helical" evidence="5">
    <location>
        <begin position="121"/>
        <end position="140"/>
    </location>
</feature>
<dbReference type="InterPro" id="IPR020846">
    <property type="entry name" value="MFS_dom"/>
</dbReference>
<evidence type="ECO:0000313" key="8">
    <source>
        <dbReference type="Proteomes" id="UP000316500"/>
    </source>
</evidence>
<evidence type="ECO:0000313" key="7">
    <source>
        <dbReference type="EMBL" id="TVU58478.1"/>
    </source>
</evidence>
<dbReference type="AlphaFoldDB" id="A0A558GNQ1"/>
<evidence type="ECO:0000259" key="6">
    <source>
        <dbReference type="PROSITE" id="PS50850"/>
    </source>
</evidence>
<keyword evidence="3 5" id="KW-1133">Transmembrane helix</keyword>
<dbReference type="Gene3D" id="1.20.1250.20">
    <property type="entry name" value="MFS general substrate transporter like domains"/>
    <property type="match status" value="1"/>
</dbReference>
<keyword evidence="4 5" id="KW-0472">Membrane</keyword>
<dbReference type="PROSITE" id="PS50850">
    <property type="entry name" value="MFS"/>
    <property type="match status" value="1"/>
</dbReference>
<dbReference type="InterPro" id="IPR011701">
    <property type="entry name" value="MFS"/>
</dbReference>
<dbReference type="OrthoDB" id="7584869at2"/>
<feature type="transmembrane region" description="Helical" evidence="5">
    <location>
        <begin position="426"/>
        <end position="443"/>
    </location>
</feature>
<dbReference type="SUPFAM" id="SSF103473">
    <property type="entry name" value="MFS general substrate transporter"/>
    <property type="match status" value="1"/>
</dbReference>
<feature type="transmembrane region" description="Helical" evidence="5">
    <location>
        <begin position="146"/>
        <end position="168"/>
    </location>
</feature>
<evidence type="ECO:0000256" key="4">
    <source>
        <dbReference type="ARBA" id="ARBA00023136"/>
    </source>
</evidence>
<comment type="caution">
    <text evidence="7">The sequence shown here is derived from an EMBL/GenBank/DDBJ whole genome shotgun (WGS) entry which is preliminary data.</text>
</comment>
<evidence type="ECO:0000256" key="3">
    <source>
        <dbReference type="ARBA" id="ARBA00022989"/>
    </source>
</evidence>
<feature type="transmembrane region" description="Helical" evidence="5">
    <location>
        <begin position="354"/>
        <end position="381"/>
    </location>
</feature>
<reference evidence="7 8" key="1">
    <citation type="submission" date="2019-07" db="EMBL/GenBank/DDBJ databases">
        <title>Diversity of Bacteria from Kongsfjorden, Arctic.</title>
        <authorList>
            <person name="Yu Y."/>
        </authorList>
    </citation>
    <scope>NUCLEOTIDE SEQUENCE [LARGE SCALE GENOMIC DNA]</scope>
    <source>
        <strain evidence="7 8">SM1928</strain>
    </source>
</reference>
<dbReference type="InterPro" id="IPR036259">
    <property type="entry name" value="MFS_trans_sf"/>
</dbReference>
<keyword evidence="2 5" id="KW-0812">Transmembrane</keyword>
<dbReference type="GO" id="GO:0005886">
    <property type="term" value="C:plasma membrane"/>
    <property type="evidence" value="ECO:0007669"/>
    <property type="project" value="UniProtKB-SubCell"/>
</dbReference>
<feature type="domain" description="Major facilitator superfamily (MFS) profile" evidence="6">
    <location>
        <begin position="48"/>
        <end position="450"/>
    </location>
</feature>
<comment type="subcellular location">
    <subcellularLocation>
        <location evidence="1">Cell membrane</location>
        <topology evidence="1">Multi-pass membrane protein</topology>
    </subcellularLocation>
</comment>
<organism evidence="7 8">
    <name type="scientific">Paenarthrobacter nitroguajacolicus</name>
    <name type="common">Arthrobacter nitroguajacolicus</name>
    <dbReference type="NCBI Taxonomy" id="211146"/>
    <lineage>
        <taxon>Bacteria</taxon>
        <taxon>Bacillati</taxon>
        <taxon>Actinomycetota</taxon>
        <taxon>Actinomycetes</taxon>
        <taxon>Micrococcales</taxon>
        <taxon>Micrococcaceae</taxon>
        <taxon>Paenarthrobacter</taxon>
    </lineage>
</organism>
<dbReference type="Pfam" id="PF07690">
    <property type="entry name" value="MFS_1"/>
    <property type="match status" value="1"/>
</dbReference>
<feature type="transmembrane region" description="Helical" evidence="5">
    <location>
        <begin position="206"/>
        <end position="228"/>
    </location>
</feature>
<dbReference type="PANTHER" id="PTHR23528">
    <property type="match status" value="1"/>
</dbReference>
<evidence type="ECO:0000256" key="1">
    <source>
        <dbReference type="ARBA" id="ARBA00004651"/>
    </source>
</evidence>
<name>A0A558GNQ1_PAENT</name>
<feature type="transmembrane region" description="Helical" evidence="5">
    <location>
        <begin position="87"/>
        <end position="109"/>
    </location>
</feature>
<gene>
    <name evidence="7" type="ORF">FQP90_21270</name>
</gene>
<accession>A0A558GNQ1</accession>
<dbReference type="GO" id="GO:0022857">
    <property type="term" value="F:transmembrane transporter activity"/>
    <property type="evidence" value="ECO:0007669"/>
    <property type="project" value="InterPro"/>
</dbReference>
<protein>
    <submittedName>
        <fullName evidence="7">SLC45 family MFS transporter</fullName>
    </submittedName>
</protein>
<proteinExistence type="predicted"/>
<evidence type="ECO:0000256" key="5">
    <source>
        <dbReference type="SAM" id="Phobius"/>
    </source>
</evidence>
<feature type="transmembrane region" description="Helical" evidence="5">
    <location>
        <begin position="328"/>
        <end position="348"/>
    </location>
</feature>
<sequence>MSISGSGFGEISRPADTAFVAAVVDGERVTEPMTPTMHEPPQRTSRRGIAAILILTFGNGFATLMPPLVALPVIIGRIDPEGKANSLGLALGLSALALLIFAPIFGAVSDRTTSRLGMRRPGIIGGTLVIVGGLFTQGVAQSLPVLIGGVVLMAFGAAILTGSYAALIPDQVAPASRGRVLGFQSLMLVLAGVSAAFVGAELLDNQVALFGGGAVLMIVTSAIAVVLLRDRILDKNEVSQLPVLRTLVEGFRYNPKSAPNYSWVWASRFIITLSTTFGGFSLYFMTDQLGVTEEQLPGLITLSTLVNLAGTVVGTLVGGFISGKLGRLPNLVIIVSVIFAIGGVLAAFSTTVPMFMLALGIIALAIGSFLPVDGALVMAVLPGGKGETGKYMSIITIADQLPRSIGPLLVPAIIALGAVVPLGGYSVLYIVMGIVAVAGGLIVRRVKNLG</sequence>
<dbReference type="PANTHER" id="PTHR23528:SF1">
    <property type="entry name" value="MAJOR FACILITATOR SUPERFAMILY (MFS) PROFILE DOMAIN-CONTAINING PROTEIN"/>
    <property type="match status" value="1"/>
</dbReference>
<feature type="transmembrane region" description="Helical" evidence="5">
    <location>
        <begin position="180"/>
        <end position="200"/>
    </location>
</feature>